<comment type="caution">
    <text evidence="4">The sequence shown here is derived from an EMBL/GenBank/DDBJ whole genome shotgun (WGS) entry which is preliminary data.</text>
</comment>
<feature type="region of interest" description="Disordered" evidence="2">
    <location>
        <begin position="192"/>
        <end position="218"/>
    </location>
</feature>
<evidence type="ECO:0000313" key="4">
    <source>
        <dbReference type="EMBL" id="MEB8344004.1"/>
    </source>
</evidence>
<name>A0ABU6FIW8_9ACTN</name>
<dbReference type="Proteomes" id="UP001354931">
    <property type="component" value="Unassembled WGS sequence"/>
</dbReference>
<feature type="compositionally biased region" description="Basic and acidic residues" evidence="2">
    <location>
        <begin position="123"/>
        <end position="148"/>
    </location>
</feature>
<proteinExistence type="predicted"/>
<protein>
    <submittedName>
        <fullName evidence="4">Peptidoglycan DD-metalloendopeptidase family protein</fullName>
    </submittedName>
</protein>
<accession>A0ABU6FIW8</accession>
<dbReference type="RefSeq" id="WP_326023834.1">
    <property type="nucleotide sequence ID" value="NZ_JAOZYC010000207.1"/>
</dbReference>
<dbReference type="SUPFAM" id="SSF51261">
    <property type="entry name" value="Duplicated hybrid motif"/>
    <property type="match status" value="1"/>
</dbReference>
<reference evidence="4 5" key="1">
    <citation type="submission" date="2022-10" db="EMBL/GenBank/DDBJ databases">
        <authorList>
            <person name="Xie J."/>
            <person name="Shen N."/>
        </authorList>
    </citation>
    <scope>NUCLEOTIDE SEQUENCE [LARGE SCALE GENOMIC DNA]</scope>
    <source>
        <strain evidence="4 5">YIM65594</strain>
    </source>
</reference>
<evidence type="ECO:0000256" key="2">
    <source>
        <dbReference type="SAM" id="MobiDB-lite"/>
    </source>
</evidence>
<sequence>MAAAIAALLVSGIGIGIGAGPAAADDGPGIGRLSTRADRLMREASNAVAAHEKARDAVRKGERRLADVTRRQATEQRRLDALRATLGRQARSEYQGASGLGTMLPLLTSSSPQRALDATVRAGRGDRAARQLTDRVTESRDRVADRRAESARLVKGLKAQERRRSAARDDIEAKLAKAEAEVRRARARVLAAGPMPTGGGGNCARGDVGGHERAGKGRTWVKPVSPATLSAGFGSGGRLWAHTHTGQDFAVPTGTPVRAVGAGTVVFTGCGDGFGNQVVLRHADGYYTQYAHLSRIGVKVGSRLAAGETLGLSGATGNVSGPHLHFEVRITPQFGSGIDPLPWLRARGLNL</sequence>
<dbReference type="PANTHER" id="PTHR21666">
    <property type="entry name" value="PEPTIDASE-RELATED"/>
    <property type="match status" value="1"/>
</dbReference>
<dbReference type="Gene3D" id="2.70.70.10">
    <property type="entry name" value="Glucose Permease (Domain IIA)"/>
    <property type="match status" value="1"/>
</dbReference>
<dbReference type="InterPro" id="IPR050570">
    <property type="entry name" value="Cell_wall_metabolism_enzyme"/>
</dbReference>
<keyword evidence="1" id="KW-0175">Coiled coil</keyword>
<gene>
    <name evidence="4" type="ORF">OKJ99_41675</name>
</gene>
<feature type="region of interest" description="Disordered" evidence="2">
    <location>
        <begin position="120"/>
        <end position="148"/>
    </location>
</feature>
<dbReference type="EMBL" id="JAOZYC010000207">
    <property type="protein sequence ID" value="MEB8344004.1"/>
    <property type="molecule type" value="Genomic_DNA"/>
</dbReference>
<evidence type="ECO:0000259" key="3">
    <source>
        <dbReference type="Pfam" id="PF01551"/>
    </source>
</evidence>
<evidence type="ECO:0000256" key="1">
    <source>
        <dbReference type="SAM" id="Coils"/>
    </source>
</evidence>
<organism evidence="4 5">
    <name type="scientific">Streptomyces endophyticus</name>
    <dbReference type="NCBI Taxonomy" id="714166"/>
    <lineage>
        <taxon>Bacteria</taxon>
        <taxon>Bacillati</taxon>
        <taxon>Actinomycetota</taxon>
        <taxon>Actinomycetes</taxon>
        <taxon>Kitasatosporales</taxon>
        <taxon>Streptomycetaceae</taxon>
        <taxon>Streptomyces</taxon>
    </lineage>
</organism>
<dbReference type="InterPro" id="IPR016047">
    <property type="entry name" value="M23ase_b-sheet_dom"/>
</dbReference>
<feature type="coiled-coil region" evidence="1">
    <location>
        <begin position="157"/>
        <end position="188"/>
    </location>
</feature>
<dbReference type="InterPro" id="IPR011055">
    <property type="entry name" value="Dup_hybrid_motif"/>
</dbReference>
<feature type="domain" description="M23ase beta-sheet core" evidence="3">
    <location>
        <begin position="243"/>
        <end position="330"/>
    </location>
</feature>
<keyword evidence="5" id="KW-1185">Reference proteome</keyword>
<dbReference type="PANTHER" id="PTHR21666:SF270">
    <property type="entry name" value="MUREIN HYDROLASE ACTIVATOR ENVC"/>
    <property type="match status" value="1"/>
</dbReference>
<evidence type="ECO:0000313" key="5">
    <source>
        <dbReference type="Proteomes" id="UP001354931"/>
    </source>
</evidence>
<dbReference type="CDD" id="cd12797">
    <property type="entry name" value="M23_peptidase"/>
    <property type="match status" value="1"/>
</dbReference>
<dbReference type="Pfam" id="PF01551">
    <property type="entry name" value="Peptidase_M23"/>
    <property type="match status" value="1"/>
</dbReference>